<evidence type="ECO:0000313" key="2">
    <source>
        <dbReference type="EMBL" id="SCU67501.1"/>
    </source>
</evidence>
<accession>A0A1G4I6T7</accession>
<feature type="region of interest" description="Disordered" evidence="1">
    <location>
        <begin position="205"/>
        <end position="242"/>
    </location>
</feature>
<dbReference type="RefSeq" id="XP_067078807.1">
    <property type="nucleotide sequence ID" value="XM_067222706.1"/>
</dbReference>
<protein>
    <submittedName>
        <fullName evidence="2">Uncharacterized protein</fullName>
    </submittedName>
</protein>
<dbReference type="VEuPathDB" id="TriTrypDB:TEOVI_000046100"/>
<proteinExistence type="predicted"/>
<sequence length="242" mass="27093">MGRGFVMDSRGDSVTSSLAGLLQLHEEQIRALQEEEAALNARAALLEYLADCLERDELPEELPEQEITAVCEDQQCVYKQDTMVCETPPSNAMTQEGSPPIASLEALRGERQLNATPSPVRRELEDFFSVKKLKRPRRVDPPSRSVMQKRDPENNSATAVDILAAIPRLACSELSADPSDDQLVVPLRKPINRMRTARQRARDYLEDATLYGEDNEHNESDDEGGTQCTPSSYWDISFPQSK</sequence>
<gene>
    <name evidence="2" type="ORF">TEOVI_000046100</name>
</gene>
<dbReference type="Proteomes" id="UP000195570">
    <property type="component" value="Unassembled WGS sequence"/>
</dbReference>
<comment type="caution">
    <text evidence="2">The sequence shown here is derived from an EMBL/GenBank/DDBJ whole genome shotgun (WGS) entry which is preliminary data.</text>
</comment>
<dbReference type="GeneID" id="92374401"/>
<keyword evidence="3" id="KW-1185">Reference proteome</keyword>
<dbReference type="AlphaFoldDB" id="A0A1G4I6T7"/>
<name>A0A1G4I6T7_TRYEQ</name>
<dbReference type="EMBL" id="CZPT02000754">
    <property type="protein sequence ID" value="SCU67501.1"/>
    <property type="molecule type" value="Genomic_DNA"/>
</dbReference>
<evidence type="ECO:0000256" key="1">
    <source>
        <dbReference type="SAM" id="MobiDB-lite"/>
    </source>
</evidence>
<feature type="region of interest" description="Disordered" evidence="1">
    <location>
        <begin position="135"/>
        <end position="154"/>
    </location>
</feature>
<evidence type="ECO:0000313" key="3">
    <source>
        <dbReference type="Proteomes" id="UP000195570"/>
    </source>
</evidence>
<feature type="compositionally biased region" description="Polar residues" evidence="1">
    <location>
        <begin position="226"/>
        <end position="242"/>
    </location>
</feature>
<reference evidence="2" key="1">
    <citation type="submission" date="2016-09" db="EMBL/GenBank/DDBJ databases">
        <authorList>
            <person name="Hebert L."/>
            <person name="Moumen B."/>
        </authorList>
    </citation>
    <scope>NUCLEOTIDE SEQUENCE [LARGE SCALE GENOMIC DNA]</scope>
    <source>
        <strain evidence="2">OVI</strain>
    </source>
</reference>
<organism evidence="2 3">
    <name type="scientific">Trypanosoma equiperdum</name>
    <dbReference type="NCBI Taxonomy" id="5694"/>
    <lineage>
        <taxon>Eukaryota</taxon>
        <taxon>Discoba</taxon>
        <taxon>Euglenozoa</taxon>
        <taxon>Kinetoplastea</taxon>
        <taxon>Metakinetoplastina</taxon>
        <taxon>Trypanosomatida</taxon>
        <taxon>Trypanosomatidae</taxon>
        <taxon>Trypanosoma</taxon>
    </lineage>
</organism>